<reference evidence="11" key="1">
    <citation type="journal article" date="2017" name="Nat. Commun.">
        <title>The asparagus genome sheds light on the origin and evolution of a young Y chromosome.</title>
        <authorList>
            <person name="Harkess A."/>
            <person name="Zhou J."/>
            <person name="Xu C."/>
            <person name="Bowers J.E."/>
            <person name="Van der Hulst R."/>
            <person name="Ayyampalayam S."/>
            <person name="Mercati F."/>
            <person name="Riccardi P."/>
            <person name="McKain M.R."/>
            <person name="Kakrana A."/>
            <person name="Tang H."/>
            <person name="Ray J."/>
            <person name="Groenendijk J."/>
            <person name="Arikit S."/>
            <person name="Mathioni S.M."/>
            <person name="Nakano M."/>
            <person name="Shan H."/>
            <person name="Telgmann-Rauber A."/>
            <person name="Kanno A."/>
            <person name="Yue Z."/>
            <person name="Chen H."/>
            <person name="Li W."/>
            <person name="Chen Y."/>
            <person name="Xu X."/>
            <person name="Zhang Y."/>
            <person name="Luo S."/>
            <person name="Chen H."/>
            <person name="Gao J."/>
            <person name="Mao Z."/>
            <person name="Pires J.C."/>
            <person name="Luo M."/>
            <person name="Kudrna D."/>
            <person name="Wing R.A."/>
            <person name="Meyers B.C."/>
            <person name="Yi K."/>
            <person name="Kong H."/>
            <person name="Lavrijsen P."/>
            <person name="Sunseri F."/>
            <person name="Falavigna A."/>
            <person name="Ye Y."/>
            <person name="Leebens-Mack J.H."/>
            <person name="Chen G."/>
        </authorList>
    </citation>
    <scope>NUCLEOTIDE SEQUENCE [LARGE SCALE GENOMIC DNA]</scope>
    <source>
        <strain evidence="11">cv. DH0086</strain>
    </source>
</reference>
<feature type="transmembrane region" description="Helical" evidence="9">
    <location>
        <begin position="559"/>
        <end position="577"/>
    </location>
</feature>
<organism evidence="10 11">
    <name type="scientific">Asparagus officinalis</name>
    <name type="common">Garden asparagus</name>
    <dbReference type="NCBI Taxonomy" id="4686"/>
    <lineage>
        <taxon>Eukaryota</taxon>
        <taxon>Viridiplantae</taxon>
        <taxon>Streptophyta</taxon>
        <taxon>Embryophyta</taxon>
        <taxon>Tracheophyta</taxon>
        <taxon>Spermatophyta</taxon>
        <taxon>Magnoliopsida</taxon>
        <taxon>Liliopsida</taxon>
        <taxon>Asparagales</taxon>
        <taxon>Asparagaceae</taxon>
        <taxon>Asparagoideae</taxon>
        <taxon>Asparagus</taxon>
    </lineage>
</organism>
<evidence type="ECO:0000256" key="2">
    <source>
        <dbReference type="ARBA" id="ARBA00005982"/>
    </source>
</evidence>
<feature type="transmembrane region" description="Helical" evidence="9">
    <location>
        <begin position="263"/>
        <end position="283"/>
    </location>
</feature>
<dbReference type="SUPFAM" id="SSF103473">
    <property type="entry name" value="MFS general substrate transporter"/>
    <property type="match status" value="1"/>
</dbReference>
<dbReference type="InterPro" id="IPR018456">
    <property type="entry name" value="PTR2_symporter_CS"/>
</dbReference>
<keyword evidence="11" id="KW-1185">Reference proteome</keyword>
<dbReference type="EMBL" id="CM007390">
    <property type="protein sequence ID" value="ONK56598.1"/>
    <property type="molecule type" value="Genomic_DNA"/>
</dbReference>
<keyword evidence="6 9" id="KW-1133">Transmembrane helix</keyword>
<dbReference type="Pfam" id="PF00854">
    <property type="entry name" value="PTR2"/>
    <property type="match status" value="1"/>
</dbReference>
<dbReference type="OMA" id="HPGTTEN"/>
<sequence length="592" mass="65944">MTIGESCQLDKLNFSSLSRLSSLSTLENKREHDGSCQLFKLERISSIPVSSEKDKREEQTEPKMDSDPLIHRPTSAVDHRSRPISRSSTGGWTSALFIIGVELAERSSYYGISLNLITYLTGDLGESTASAAAGVNTWYGVSQMMPLLGAFVADSYFGRYWTIAVASLFYVLGLGLLTLSAILPNLNKQLQVILFYFSLYLVAFAQGGHKPCVQAFGADQFDERDPQERISRSSFFNWWYFGMNAGMMVSLLVLTYVQDNISWGLGFGIPCILMVIALAVFLMGTKSYRYYLLEDESPFVRIGRTFTILIKSNFITKEGESRHLHGDDESKLNEHGDELSIRLAEEARGVLRLFPIWATCLGYAVVFAQSPTFFTKQGATMDRRIGSTFQVPPAALQSLTCVAILAFIPIYARIIVPISRNISKRPSGLTPLQRIGTGLIVSITLMVVSALVEIRRLKTAQEFGLIDRPDVMIPMSIWWLVPQYILLGICDVFTMVGLQEFFYDQVPDALKSLGLALYLSIFGIGNFISSFLVSVIDGVTKSAGESWFSNNLNHAHLDYYYWLLAGLSAVVFVIYMYSAQSYVYKKIGSGAL</sequence>
<evidence type="ECO:0000313" key="10">
    <source>
        <dbReference type="EMBL" id="ONK56598.1"/>
    </source>
</evidence>
<accession>A0A5P1E269</accession>
<evidence type="ECO:0000256" key="4">
    <source>
        <dbReference type="ARBA" id="ARBA00022553"/>
    </source>
</evidence>
<dbReference type="Proteomes" id="UP000243459">
    <property type="component" value="Chromosome 10"/>
</dbReference>
<feature type="transmembrane region" description="Helical" evidence="9">
    <location>
        <begin position="160"/>
        <end position="183"/>
    </location>
</feature>
<feature type="transmembrane region" description="Helical" evidence="9">
    <location>
        <begin position="515"/>
        <end position="539"/>
    </location>
</feature>
<evidence type="ECO:0000256" key="9">
    <source>
        <dbReference type="SAM" id="Phobius"/>
    </source>
</evidence>
<feature type="region of interest" description="Disordered" evidence="8">
    <location>
        <begin position="49"/>
        <end position="89"/>
    </location>
</feature>
<dbReference type="FunFam" id="1.20.1250.20:FF:000147">
    <property type="entry name" value="Protein NRT1/ PTR family 5.10"/>
    <property type="match status" value="1"/>
</dbReference>
<comment type="subcellular location">
    <subcellularLocation>
        <location evidence="1">Membrane</location>
        <topology evidence="1">Multi-pass membrane protein</topology>
    </subcellularLocation>
</comment>
<keyword evidence="7 9" id="KW-0472">Membrane</keyword>
<feature type="transmembrane region" description="Helical" evidence="9">
    <location>
        <begin position="394"/>
        <end position="416"/>
    </location>
</feature>
<evidence type="ECO:0008006" key="12">
    <source>
        <dbReference type="Google" id="ProtNLM"/>
    </source>
</evidence>
<gene>
    <name evidence="10" type="ORF">A4U43_C10F10530</name>
</gene>
<name>A0A5P1E269_ASPOF</name>
<dbReference type="CDD" id="cd17417">
    <property type="entry name" value="MFS_NPF5"/>
    <property type="match status" value="1"/>
</dbReference>
<dbReference type="PROSITE" id="PS01022">
    <property type="entry name" value="PTR2_1"/>
    <property type="match status" value="1"/>
</dbReference>
<dbReference type="InterPro" id="IPR036259">
    <property type="entry name" value="MFS_trans_sf"/>
</dbReference>
<dbReference type="GO" id="GO:0071916">
    <property type="term" value="F:dipeptide transmembrane transporter activity"/>
    <property type="evidence" value="ECO:0007669"/>
    <property type="project" value="InterPro"/>
</dbReference>
<dbReference type="Gramene" id="ONK56598">
    <property type="protein sequence ID" value="ONK56598"/>
    <property type="gene ID" value="A4U43_C10F10530"/>
</dbReference>
<dbReference type="AlphaFoldDB" id="A0A5P1E269"/>
<feature type="transmembrane region" description="Helical" evidence="9">
    <location>
        <begin position="350"/>
        <end position="374"/>
    </location>
</feature>
<protein>
    <recommendedName>
        <fullName evidence="12">Major facilitator superfamily (MFS) profile domain-containing protein</fullName>
    </recommendedName>
</protein>
<evidence type="ECO:0000256" key="7">
    <source>
        <dbReference type="ARBA" id="ARBA00023136"/>
    </source>
</evidence>
<keyword evidence="3" id="KW-0813">Transport</keyword>
<evidence type="ECO:0000256" key="6">
    <source>
        <dbReference type="ARBA" id="ARBA00022989"/>
    </source>
</evidence>
<dbReference type="InterPro" id="IPR000109">
    <property type="entry name" value="POT_fam"/>
</dbReference>
<evidence type="ECO:0000256" key="3">
    <source>
        <dbReference type="ARBA" id="ARBA00022448"/>
    </source>
</evidence>
<evidence type="ECO:0000256" key="8">
    <source>
        <dbReference type="SAM" id="MobiDB-lite"/>
    </source>
</evidence>
<keyword evidence="5 9" id="KW-0812">Transmembrane</keyword>
<evidence type="ECO:0000256" key="5">
    <source>
        <dbReference type="ARBA" id="ARBA00022692"/>
    </source>
</evidence>
<feature type="transmembrane region" description="Helical" evidence="9">
    <location>
        <begin position="189"/>
        <end position="205"/>
    </location>
</feature>
<comment type="similarity">
    <text evidence="2">Belongs to the major facilitator superfamily. Proton-dependent oligopeptide transporter (POT/PTR) (TC 2.A.17) family.</text>
</comment>
<dbReference type="InterPro" id="IPR044739">
    <property type="entry name" value="NRT1/PTR"/>
</dbReference>
<dbReference type="PANTHER" id="PTHR11654">
    <property type="entry name" value="OLIGOPEPTIDE TRANSPORTER-RELATED"/>
    <property type="match status" value="1"/>
</dbReference>
<feature type="transmembrane region" description="Helical" evidence="9">
    <location>
        <begin position="437"/>
        <end position="457"/>
    </location>
</feature>
<keyword evidence="4" id="KW-0597">Phosphoprotein</keyword>
<dbReference type="Gene3D" id="1.20.1250.20">
    <property type="entry name" value="MFS general substrate transporter like domains"/>
    <property type="match status" value="1"/>
</dbReference>
<feature type="compositionally biased region" description="Basic and acidic residues" evidence="8">
    <location>
        <begin position="51"/>
        <end position="70"/>
    </location>
</feature>
<dbReference type="GO" id="GO:0009705">
    <property type="term" value="C:plant-type vacuole membrane"/>
    <property type="evidence" value="ECO:0007669"/>
    <property type="project" value="UniProtKB-ARBA"/>
</dbReference>
<evidence type="ECO:0000256" key="1">
    <source>
        <dbReference type="ARBA" id="ARBA00004141"/>
    </source>
</evidence>
<dbReference type="GO" id="GO:0042937">
    <property type="term" value="F:tripeptide transmembrane transporter activity"/>
    <property type="evidence" value="ECO:0007669"/>
    <property type="project" value="InterPro"/>
</dbReference>
<dbReference type="GO" id="GO:0080054">
    <property type="term" value="F:low-affinity nitrate transmembrane transporter activity"/>
    <property type="evidence" value="ECO:0007669"/>
    <property type="project" value="UniProtKB-ARBA"/>
</dbReference>
<feature type="transmembrane region" description="Helical" evidence="9">
    <location>
        <begin position="238"/>
        <end position="257"/>
    </location>
</feature>
<proteinExistence type="inferred from homology"/>
<feature type="transmembrane region" description="Helical" evidence="9">
    <location>
        <begin position="477"/>
        <end position="503"/>
    </location>
</feature>
<evidence type="ECO:0000313" key="11">
    <source>
        <dbReference type="Proteomes" id="UP000243459"/>
    </source>
</evidence>